<dbReference type="PATRIC" id="fig|121290.4.peg.1497"/>
<proteinExistence type="predicted"/>
<accession>A0A125NWB0</accession>
<dbReference type="Pfam" id="PF09650">
    <property type="entry name" value="PHA_gran_rgn"/>
    <property type="match status" value="1"/>
</dbReference>
<gene>
    <name evidence="1" type="ORF">APY04_0122</name>
</gene>
<evidence type="ECO:0000313" key="2">
    <source>
        <dbReference type="Proteomes" id="UP000059074"/>
    </source>
</evidence>
<comment type="caution">
    <text evidence="1">The sequence shown here is derived from an EMBL/GenBank/DDBJ whole genome shotgun (WGS) entry which is preliminary data.</text>
</comment>
<name>A0A125NWB0_HYPSL</name>
<protein>
    <recommendedName>
        <fullName evidence="3">Polyhydroxyalkanoic acid synthase</fullName>
    </recommendedName>
</protein>
<dbReference type="InterPro" id="IPR013433">
    <property type="entry name" value="PHA_gran_rgn"/>
</dbReference>
<sequence length="101" mass="11214">MAAPLIVSIPHTLSREEAVRRLREGMHNLPQSNLVAVDPQPWSGDRMAFTVRALGQSVPGSLEVLDQAVRIEVMLPGLLQKLWEPLKTVLLGRTKALLEKK</sequence>
<dbReference type="AlphaFoldDB" id="A0A125NWB0"/>
<dbReference type="Proteomes" id="UP000059074">
    <property type="component" value="Unassembled WGS sequence"/>
</dbReference>
<keyword evidence="2" id="KW-1185">Reference proteome</keyword>
<evidence type="ECO:0000313" key="1">
    <source>
        <dbReference type="EMBL" id="KWT72328.1"/>
    </source>
</evidence>
<organism evidence="1 2">
    <name type="scientific">Hyphomicrobium sulfonivorans</name>
    <dbReference type="NCBI Taxonomy" id="121290"/>
    <lineage>
        <taxon>Bacteria</taxon>
        <taxon>Pseudomonadati</taxon>
        <taxon>Pseudomonadota</taxon>
        <taxon>Alphaproteobacteria</taxon>
        <taxon>Hyphomicrobiales</taxon>
        <taxon>Hyphomicrobiaceae</taxon>
        <taxon>Hyphomicrobium</taxon>
    </lineage>
</organism>
<reference evidence="1 2" key="1">
    <citation type="submission" date="2015-10" db="EMBL/GenBank/DDBJ databases">
        <title>Transcriptomic analysis of a linuron degrading triple-species bacterial consortium.</title>
        <authorList>
            <person name="Albers P."/>
        </authorList>
    </citation>
    <scope>NUCLEOTIDE SEQUENCE [LARGE SCALE GENOMIC DNA]</scope>
    <source>
        <strain evidence="1 2">WDL6</strain>
    </source>
</reference>
<dbReference type="EMBL" id="LMTR01000012">
    <property type="protein sequence ID" value="KWT72328.1"/>
    <property type="molecule type" value="Genomic_DNA"/>
</dbReference>
<dbReference type="OrthoDB" id="8853368at2"/>
<dbReference type="RefSeq" id="WP_068458940.1">
    <property type="nucleotide sequence ID" value="NZ_JAEFBX010000003.1"/>
</dbReference>
<evidence type="ECO:0008006" key="3">
    <source>
        <dbReference type="Google" id="ProtNLM"/>
    </source>
</evidence>